<comment type="similarity">
    <text evidence="1 2">Belongs to the glycosyl hydrolase 1 family.</text>
</comment>
<accession>A0A2N9HZF8</accession>
<dbReference type="GO" id="GO:0005975">
    <property type="term" value="P:carbohydrate metabolic process"/>
    <property type="evidence" value="ECO:0007669"/>
    <property type="project" value="InterPro"/>
</dbReference>
<dbReference type="EMBL" id="OIVN01004505">
    <property type="protein sequence ID" value="SPD17802.1"/>
    <property type="molecule type" value="Genomic_DNA"/>
</dbReference>
<gene>
    <name evidence="3" type="ORF">FSB_LOCUS45684</name>
</gene>
<dbReference type="PANTHER" id="PTHR10353">
    <property type="entry name" value="GLYCOSYL HYDROLASE"/>
    <property type="match status" value="1"/>
</dbReference>
<sequence length="367" mass="42115">MGEIGITLASYWMVPKFQTVASRKAAFRGLDFMFGWCFGRAGVDVKGYFAWSFLDDFEWEFGYTLRNDYHDYADFCFKEFGDRVKHWATFNEPNTFSSEGYATGNTAPGRCSDYVGNCTFGNSATEPYVVAHHVLLSHATAVKLYREKYQASQMGEIGITVSTYWMVPKYQTVASSKAASRALDFAFGWFVHPITYGEYPESMHVLVGNRLPNFTDVQSKMVKGSLDFLGVNYYTARYAEDSTSSSTINLSYTTDSHVDMTRFSDVNNNSLPIQDALNDSLRLKYHQLHLSSLIKAIKAGINVKGYYVWSFLDDFEWEFGYTYRLGINYVDYKNGLTRYMKHTALWFKDFLQKENVTTRPPLLYSDQ</sequence>
<dbReference type="InterPro" id="IPR017853">
    <property type="entry name" value="GH"/>
</dbReference>
<reference evidence="3" key="1">
    <citation type="submission" date="2018-02" db="EMBL/GenBank/DDBJ databases">
        <authorList>
            <person name="Cohen D.B."/>
            <person name="Kent A.D."/>
        </authorList>
    </citation>
    <scope>NUCLEOTIDE SEQUENCE</scope>
</reference>
<dbReference type="Pfam" id="PF00232">
    <property type="entry name" value="Glyco_hydro_1"/>
    <property type="match status" value="2"/>
</dbReference>
<name>A0A2N9HZF8_FAGSY</name>
<dbReference type="AlphaFoldDB" id="A0A2N9HZF8"/>
<protein>
    <recommendedName>
        <fullName evidence="4">Beta-glucosidase</fullName>
    </recommendedName>
</protein>
<dbReference type="GO" id="GO:0008422">
    <property type="term" value="F:beta-glucosidase activity"/>
    <property type="evidence" value="ECO:0007669"/>
    <property type="project" value="TreeGrafter"/>
</dbReference>
<dbReference type="InterPro" id="IPR001360">
    <property type="entry name" value="Glyco_hydro_1"/>
</dbReference>
<organism evidence="3">
    <name type="scientific">Fagus sylvatica</name>
    <name type="common">Beechnut</name>
    <dbReference type="NCBI Taxonomy" id="28930"/>
    <lineage>
        <taxon>Eukaryota</taxon>
        <taxon>Viridiplantae</taxon>
        <taxon>Streptophyta</taxon>
        <taxon>Embryophyta</taxon>
        <taxon>Tracheophyta</taxon>
        <taxon>Spermatophyta</taxon>
        <taxon>Magnoliopsida</taxon>
        <taxon>eudicotyledons</taxon>
        <taxon>Gunneridae</taxon>
        <taxon>Pentapetalae</taxon>
        <taxon>rosids</taxon>
        <taxon>fabids</taxon>
        <taxon>Fagales</taxon>
        <taxon>Fagaceae</taxon>
        <taxon>Fagus</taxon>
    </lineage>
</organism>
<evidence type="ECO:0000256" key="1">
    <source>
        <dbReference type="ARBA" id="ARBA00010838"/>
    </source>
</evidence>
<evidence type="ECO:0000313" key="3">
    <source>
        <dbReference type="EMBL" id="SPD17802.1"/>
    </source>
</evidence>
<dbReference type="SUPFAM" id="SSF51445">
    <property type="entry name" value="(Trans)glycosidases"/>
    <property type="match status" value="2"/>
</dbReference>
<evidence type="ECO:0000256" key="2">
    <source>
        <dbReference type="RuleBase" id="RU003690"/>
    </source>
</evidence>
<evidence type="ECO:0008006" key="4">
    <source>
        <dbReference type="Google" id="ProtNLM"/>
    </source>
</evidence>
<dbReference type="Gene3D" id="3.20.20.80">
    <property type="entry name" value="Glycosidases"/>
    <property type="match status" value="3"/>
</dbReference>
<proteinExistence type="inferred from homology"/>
<dbReference type="PRINTS" id="PR00131">
    <property type="entry name" value="GLHYDRLASE1"/>
</dbReference>
<dbReference type="PANTHER" id="PTHR10353:SF44">
    <property type="entry name" value="BETA-GLUCOSIDASE 17"/>
    <property type="match status" value="1"/>
</dbReference>